<name>A0A1V8TG88_9PEZI</name>
<feature type="region of interest" description="Disordered" evidence="7">
    <location>
        <begin position="412"/>
        <end position="490"/>
    </location>
</feature>
<feature type="region of interest" description="Disordered" evidence="7">
    <location>
        <begin position="539"/>
        <end position="620"/>
    </location>
</feature>
<evidence type="ECO:0000256" key="5">
    <source>
        <dbReference type="PROSITE-ProRule" id="PRU00108"/>
    </source>
</evidence>
<dbReference type="EMBL" id="NAJO01000008">
    <property type="protein sequence ID" value="OQO10397.1"/>
    <property type="molecule type" value="Genomic_DNA"/>
</dbReference>
<dbReference type="GO" id="GO:0005634">
    <property type="term" value="C:nucleus"/>
    <property type="evidence" value="ECO:0007669"/>
    <property type="project" value="UniProtKB-SubCell"/>
</dbReference>
<evidence type="ECO:0000256" key="4">
    <source>
        <dbReference type="ARBA" id="ARBA00023242"/>
    </source>
</evidence>
<dbReference type="PANTHER" id="PTHR24208:SF166">
    <property type="entry name" value="LIM HOMEOBOX TRANSCRIPTION FACTOR 1 ALPHA, ISOFORM B"/>
    <property type="match status" value="1"/>
</dbReference>
<dbReference type="GO" id="GO:0000981">
    <property type="term" value="F:DNA-binding transcription factor activity, RNA polymerase II-specific"/>
    <property type="evidence" value="ECO:0007669"/>
    <property type="project" value="TreeGrafter"/>
</dbReference>
<dbReference type="Pfam" id="PF00046">
    <property type="entry name" value="Homeodomain"/>
    <property type="match status" value="1"/>
</dbReference>
<dbReference type="InterPro" id="IPR001356">
    <property type="entry name" value="HD"/>
</dbReference>
<evidence type="ECO:0000256" key="1">
    <source>
        <dbReference type="ARBA" id="ARBA00004123"/>
    </source>
</evidence>
<accession>A0A1V8TG88</accession>
<gene>
    <name evidence="9" type="ORF">B0A48_03693</name>
</gene>
<dbReference type="InterPro" id="IPR009057">
    <property type="entry name" value="Homeodomain-like_sf"/>
</dbReference>
<feature type="DNA-binding region" description="Homeobox" evidence="5">
    <location>
        <begin position="178"/>
        <end position="238"/>
    </location>
</feature>
<evidence type="ECO:0000256" key="7">
    <source>
        <dbReference type="SAM" id="MobiDB-lite"/>
    </source>
</evidence>
<feature type="compositionally biased region" description="Low complexity" evidence="7">
    <location>
        <begin position="366"/>
        <end position="377"/>
    </location>
</feature>
<feature type="compositionally biased region" description="Low complexity" evidence="7">
    <location>
        <begin position="551"/>
        <end position="561"/>
    </location>
</feature>
<dbReference type="OrthoDB" id="6159439at2759"/>
<sequence>MLLDRPTAPLSPPTSPRMSEQPGKANEYHWPQPSYTSVPTGEQLGGEHSGLAGTGLHDLIRPPLRTPNSLSYSHASSSVYSYDAGTNESTQQQAPRADSSNIEASYGEQGQGSVGGFVSEQQDAAPGSPSGRLTPRSRELEAADEQLDDDLDDTMVDDEEAESGKRPMTVAELRAHKRKMKRFRLTHNQTRFLMSEFARQAHPDAAHRERLSREIPGLSPRQVQVWFQNRRAKLKRLTSDDRDHMMRSRALPANFDMTSALHSPFGAAPPTMGTPMPSPSTFTTYGDPSSGVRPLTLDTLRRVPDYQQYAQNSYPNPTGMTPAMGNFNFTPPQSATETISPGTGLNDTSALGLQSRTTQESPRRLPFGFSGSPGFPGVNSSQHQMPRLYTHDRFARSSEAIASPLRTSISYSGLGSGSMSQSNDGQRAASLSEHSSTGQDRKQQRSMTNPNPPLPTSGPYGLGFTYPQIPSYHFTPDPPQPNRSPANTISAGLVGLGGLGGIGRRDSRTLASSSSPLATYPSYPPSTFATSQMSQYPTYAPAYSQPPSFPSPYQVSQPQSQGLPLRRPRSQSQMQQPPPYASLPTQTEQYAGYSGHTGGQDQSAGQSSTGAGDGQQQQYQ</sequence>
<organism evidence="9 10">
    <name type="scientific">Cryoendolithus antarcticus</name>
    <dbReference type="NCBI Taxonomy" id="1507870"/>
    <lineage>
        <taxon>Eukaryota</taxon>
        <taxon>Fungi</taxon>
        <taxon>Dikarya</taxon>
        <taxon>Ascomycota</taxon>
        <taxon>Pezizomycotina</taxon>
        <taxon>Dothideomycetes</taxon>
        <taxon>Dothideomycetidae</taxon>
        <taxon>Cladosporiales</taxon>
        <taxon>Cladosporiaceae</taxon>
        <taxon>Cryoendolithus</taxon>
    </lineage>
</organism>
<proteinExistence type="predicted"/>
<feature type="region of interest" description="Disordered" evidence="7">
    <location>
        <begin position="1"/>
        <end position="166"/>
    </location>
</feature>
<feature type="domain" description="Homeobox" evidence="8">
    <location>
        <begin position="176"/>
        <end position="237"/>
    </location>
</feature>
<feature type="compositionally biased region" description="Polar residues" evidence="7">
    <location>
        <begin position="327"/>
        <end position="360"/>
    </location>
</feature>
<dbReference type="InterPro" id="IPR050453">
    <property type="entry name" value="LIM_Homeobox_TF"/>
</dbReference>
<evidence type="ECO:0000313" key="9">
    <source>
        <dbReference type="EMBL" id="OQO10397.1"/>
    </source>
</evidence>
<evidence type="ECO:0000259" key="8">
    <source>
        <dbReference type="PROSITE" id="PS50071"/>
    </source>
</evidence>
<dbReference type="AlphaFoldDB" id="A0A1V8TG88"/>
<keyword evidence="4 5" id="KW-0539">Nucleus</keyword>
<comment type="caution">
    <text evidence="9">The sequence shown here is derived from an EMBL/GenBank/DDBJ whole genome shotgun (WGS) entry which is preliminary data.</text>
</comment>
<feature type="compositionally biased region" description="Polar residues" evidence="7">
    <location>
        <begin position="84"/>
        <end position="103"/>
    </location>
</feature>
<comment type="subcellular location">
    <subcellularLocation>
        <location evidence="1 5 6">Nucleus</location>
    </subcellularLocation>
</comment>
<dbReference type="PROSITE" id="PS50071">
    <property type="entry name" value="HOMEOBOX_2"/>
    <property type="match status" value="1"/>
</dbReference>
<feature type="compositionally biased region" description="Polar residues" evidence="7">
    <location>
        <begin position="412"/>
        <end position="425"/>
    </location>
</feature>
<keyword evidence="3 5" id="KW-0371">Homeobox</keyword>
<keyword evidence="10" id="KW-1185">Reference proteome</keyword>
<dbReference type="SUPFAM" id="SSF46689">
    <property type="entry name" value="Homeodomain-like"/>
    <property type="match status" value="1"/>
</dbReference>
<feature type="compositionally biased region" description="Low complexity" evidence="7">
    <location>
        <begin position="69"/>
        <end position="82"/>
    </location>
</feature>
<dbReference type="GO" id="GO:0000977">
    <property type="term" value="F:RNA polymerase II transcription regulatory region sequence-specific DNA binding"/>
    <property type="evidence" value="ECO:0007669"/>
    <property type="project" value="TreeGrafter"/>
</dbReference>
<reference evidence="10" key="1">
    <citation type="submission" date="2017-03" db="EMBL/GenBank/DDBJ databases">
        <title>Genomes of endolithic fungi from Antarctica.</title>
        <authorList>
            <person name="Coleine C."/>
            <person name="Masonjones S."/>
            <person name="Stajich J.E."/>
        </authorList>
    </citation>
    <scope>NUCLEOTIDE SEQUENCE [LARGE SCALE GENOMIC DNA]</scope>
    <source>
        <strain evidence="10">CCFEE 5527</strain>
    </source>
</reference>
<dbReference type="CDD" id="cd00086">
    <property type="entry name" value="homeodomain"/>
    <property type="match status" value="1"/>
</dbReference>
<feature type="region of interest" description="Disordered" evidence="7">
    <location>
        <begin position="314"/>
        <end position="383"/>
    </location>
</feature>
<protein>
    <recommendedName>
        <fullName evidence="8">Homeobox domain-containing protein</fullName>
    </recommendedName>
</protein>
<dbReference type="SMART" id="SM00389">
    <property type="entry name" value="HOX"/>
    <property type="match status" value="1"/>
</dbReference>
<keyword evidence="2 5" id="KW-0238">DNA-binding</keyword>
<dbReference type="Proteomes" id="UP000192596">
    <property type="component" value="Unassembled WGS sequence"/>
</dbReference>
<dbReference type="InParanoid" id="A0A1V8TG88"/>
<evidence type="ECO:0000256" key="2">
    <source>
        <dbReference type="ARBA" id="ARBA00023125"/>
    </source>
</evidence>
<feature type="compositionally biased region" description="Acidic residues" evidence="7">
    <location>
        <begin position="142"/>
        <end position="161"/>
    </location>
</feature>
<dbReference type="STRING" id="1507870.A0A1V8TG88"/>
<evidence type="ECO:0000256" key="6">
    <source>
        <dbReference type="RuleBase" id="RU000682"/>
    </source>
</evidence>
<evidence type="ECO:0000313" key="10">
    <source>
        <dbReference type="Proteomes" id="UP000192596"/>
    </source>
</evidence>
<dbReference type="PANTHER" id="PTHR24208">
    <property type="entry name" value="LIM/HOMEOBOX PROTEIN LHX"/>
    <property type="match status" value="1"/>
</dbReference>
<feature type="compositionally biased region" description="Polar residues" evidence="7">
    <location>
        <begin position="599"/>
        <end position="620"/>
    </location>
</feature>
<evidence type="ECO:0000256" key="3">
    <source>
        <dbReference type="ARBA" id="ARBA00023155"/>
    </source>
</evidence>
<dbReference type="Gene3D" id="1.10.10.60">
    <property type="entry name" value="Homeodomain-like"/>
    <property type="match status" value="1"/>
</dbReference>